<accession>A0A9D4PV06</accession>
<keyword evidence="3" id="KW-1185">Reference proteome</keyword>
<protein>
    <submittedName>
        <fullName evidence="2">Uncharacterized protein</fullName>
    </submittedName>
</protein>
<reference evidence="2" key="1">
    <citation type="journal article" date="2020" name="Cell">
        <title>Large-Scale Comparative Analyses of Tick Genomes Elucidate Their Genetic Diversity and Vector Capacities.</title>
        <authorList>
            <consortium name="Tick Genome and Microbiome Consortium (TIGMIC)"/>
            <person name="Jia N."/>
            <person name="Wang J."/>
            <person name="Shi W."/>
            <person name="Du L."/>
            <person name="Sun Y."/>
            <person name="Zhan W."/>
            <person name="Jiang J.F."/>
            <person name="Wang Q."/>
            <person name="Zhang B."/>
            <person name="Ji P."/>
            <person name="Bell-Sakyi L."/>
            <person name="Cui X.M."/>
            <person name="Yuan T.T."/>
            <person name="Jiang B.G."/>
            <person name="Yang W.F."/>
            <person name="Lam T.T."/>
            <person name="Chang Q.C."/>
            <person name="Ding S.J."/>
            <person name="Wang X.J."/>
            <person name="Zhu J.G."/>
            <person name="Ruan X.D."/>
            <person name="Zhao L."/>
            <person name="Wei J.T."/>
            <person name="Ye R.Z."/>
            <person name="Que T.C."/>
            <person name="Du C.H."/>
            <person name="Zhou Y.H."/>
            <person name="Cheng J.X."/>
            <person name="Dai P.F."/>
            <person name="Guo W.B."/>
            <person name="Han X.H."/>
            <person name="Huang E.J."/>
            <person name="Li L.F."/>
            <person name="Wei W."/>
            <person name="Gao Y.C."/>
            <person name="Liu J.Z."/>
            <person name="Shao H.Z."/>
            <person name="Wang X."/>
            <person name="Wang C.C."/>
            <person name="Yang T.C."/>
            <person name="Huo Q.B."/>
            <person name="Li W."/>
            <person name="Chen H.Y."/>
            <person name="Chen S.E."/>
            <person name="Zhou L.G."/>
            <person name="Ni X.B."/>
            <person name="Tian J.H."/>
            <person name="Sheng Y."/>
            <person name="Liu T."/>
            <person name="Pan Y.S."/>
            <person name="Xia L.Y."/>
            <person name="Li J."/>
            <person name="Zhao F."/>
            <person name="Cao W.C."/>
        </authorList>
    </citation>
    <scope>NUCLEOTIDE SEQUENCE</scope>
    <source>
        <strain evidence="2">Rsan-2018</strain>
    </source>
</reference>
<dbReference type="EMBL" id="JABSTV010001250">
    <property type="protein sequence ID" value="KAH7956127.1"/>
    <property type="molecule type" value="Genomic_DNA"/>
</dbReference>
<feature type="region of interest" description="Disordered" evidence="1">
    <location>
        <begin position="198"/>
        <end position="315"/>
    </location>
</feature>
<evidence type="ECO:0000313" key="3">
    <source>
        <dbReference type="Proteomes" id="UP000821837"/>
    </source>
</evidence>
<dbReference type="VEuPathDB" id="VectorBase:RSAN_033020"/>
<reference evidence="2" key="2">
    <citation type="submission" date="2021-09" db="EMBL/GenBank/DDBJ databases">
        <authorList>
            <person name="Jia N."/>
            <person name="Wang J."/>
            <person name="Shi W."/>
            <person name="Du L."/>
            <person name="Sun Y."/>
            <person name="Zhan W."/>
            <person name="Jiang J."/>
            <person name="Wang Q."/>
            <person name="Zhang B."/>
            <person name="Ji P."/>
            <person name="Sakyi L.B."/>
            <person name="Cui X."/>
            <person name="Yuan T."/>
            <person name="Jiang B."/>
            <person name="Yang W."/>
            <person name="Lam T.T.-Y."/>
            <person name="Chang Q."/>
            <person name="Ding S."/>
            <person name="Wang X."/>
            <person name="Zhu J."/>
            <person name="Ruan X."/>
            <person name="Zhao L."/>
            <person name="Wei J."/>
            <person name="Que T."/>
            <person name="Du C."/>
            <person name="Cheng J."/>
            <person name="Dai P."/>
            <person name="Han X."/>
            <person name="Huang E."/>
            <person name="Gao Y."/>
            <person name="Liu J."/>
            <person name="Shao H."/>
            <person name="Ye R."/>
            <person name="Li L."/>
            <person name="Wei W."/>
            <person name="Wang X."/>
            <person name="Wang C."/>
            <person name="Huo Q."/>
            <person name="Li W."/>
            <person name="Guo W."/>
            <person name="Chen H."/>
            <person name="Chen S."/>
            <person name="Zhou L."/>
            <person name="Zhou L."/>
            <person name="Ni X."/>
            <person name="Tian J."/>
            <person name="Zhou Y."/>
            <person name="Sheng Y."/>
            <person name="Liu T."/>
            <person name="Pan Y."/>
            <person name="Xia L."/>
            <person name="Li J."/>
            <person name="Zhao F."/>
            <person name="Cao W."/>
        </authorList>
    </citation>
    <scope>NUCLEOTIDE SEQUENCE</scope>
    <source>
        <strain evidence="2">Rsan-2018</strain>
        <tissue evidence="2">Larvae</tissue>
    </source>
</reference>
<evidence type="ECO:0000256" key="1">
    <source>
        <dbReference type="SAM" id="MobiDB-lite"/>
    </source>
</evidence>
<proteinExistence type="predicted"/>
<name>A0A9D4PV06_RHISA</name>
<evidence type="ECO:0000313" key="2">
    <source>
        <dbReference type="EMBL" id="KAH7956127.1"/>
    </source>
</evidence>
<dbReference type="Proteomes" id="UP000821837">
    <property type="component" value="Unassembled WGS sequence"/>
</dbReference>
<comment type="caution">
    <text evidence="2">The sequence shown here is derived from an EMBL/GenBank/DDBJ whole genome shotgun (WGS) entry which is preliminary data.</text>
</comment>
<organism evidence="2 3">
    <name type="scientific">Rhipicephalus sanguineus</name>
    <name type="common">Brown dog tick</name>
    <name type="synonym">Ixodes sanguineus</name>
    <dbReference type="NCBI Taxonomy" id="34632"/>
    <lineage>
        <taxon>Eukaryota</taxon>
        <taxon>Metazoa</taxon>
        <taxon>Ecdysozoa</taxon>
        <taxon>Arthropoda</taxon>
        <taxon>Chelicerata</taxon>
        <taxon>Arachnida</taxon>
        <taxon>Acari</taxon>
        <taxon>Parasitiformes</taxon>
        <taxon>Ixodida</taxon>
        <taxon>Ixodoidea</taxon>
        <taxon>Ixodidae</taxon>
        <taxon>Rhipicephalinae</taxon>
        <taxon>Rhipicephalus</taxon>
        <taxon>Rhipicephalus</taxon>
    </lineage>
</organism>
<sequence>MLVIPVTSRASRRPRDFSKAELVTCVALAAFALVFGLPGISGLPMRDVVAQLPWNIILIHGGSRWLSAALRDSGLAVWLVSSYTNERFRDMTAAWQLSVLLAASSLVNEGGEQPDMLTAQLVPVVTDMGIEIQHDPLFFIVPVAATCYLPVITPIAHLGLVFVYEHTTATLGEMSNWSIFLAKVVELTAASVKEAKASAAESAKPQGQTAGAARGPETSSRHVNKGQTIDVQKKDTATKTAPDTSESAGSEPMDVTKAGGSIGKRTREESTNDGTKTDAMNSEEPPQKSAGMRRLSIRPTPNIPPDKRTAETAPK</sequence>
<dbReference type="AlphaFoldDB" id="A0A9D4PV06"/>
<gene>
    <name evidence="2" type="ORF">HPB52_006142</name>
</gene>
<feature type="compositionally biased region" description="Basic and acidic residues" evidence="1">
    <location>
        <begin position="305"/>
        <end position="315"/>
    </location>
</feature>